<feature type="transmembrane region" description="Helical" evidence="1">
    <location>
        <begin position="243"/>
        <end position="262"/>
    </location>
</feature>
<dbReference type="OrthoDB" id="2637653at2759"/>
<proteinExistence type="predicted"/>
<sequence length="308" mass="34751">MTWSHDLLAASDHGAAPRIDSHIPVVGRVAVAATAFIVWDTIIHLADEIEYIWQGRHLWTKWCYIFVRHVPYLVQGTILYLTDTVSAGRTFSHAQCRDWIVYEFASVESIIVAVEVVLVVRVYAMYNGSKTIMILMVLRFLLEVSGMVTILIVTVPRMTFADTCDITSMPRVFACYWLFSLSFETLLFALTLVKFLRSAAYHVHRKSLFAVLLRDGVWAYAFIFAAMLSNTLMYQLVHNSLAGVLFFCEISVMSFAGSHVLLNLRRFSRRASTSDVLSSVVDESMIQFTSNIPDPVALGSFGDALCYQ</sequence>
<dbReference type="EMBL" id="KV722488">
    <property type="protein sequence ID" value="OCH87363.1"/>
    <property type="molecule type" value="Genomic_DNA"/>
</dbReference>
<feature type="domain" description="DUF6533" evidence="2">
    <location>
        <begin position="29"/>
        <end position="71"/>
    </location>
</feature>
<reference evidence="3 4" key="1">
    <citation type="submission" date="2016-07" db="EMBL/GenBank/DDBJ databases">
        <title>Draft genome of the white-rot fungus Obba rivulosa 3A-2.</title>
        <authorList>
            <consortium name="DOE Joint Genome Institute"/>
            <person name="Miettinen O."/>
            <person name="Riley R."/>
            <person name="Acob R."/>
            <person name="Barry K."/>
            <person name="Cullen D."/>
            <person name="De Vries R."/>
            <person name="Hainaut M."/>
            <person name="Hatakka A."/>
            <person name="Henrissat B."/>
            <person name="Hilden K."/>
            <person name="Kuo R."/>
            <person name="Labutti K."/>
            <person name="Lipzen A."/>
            <person name="Makela M.R."/>
            <person name="Sandor L."/>
            <person name="Spatafora J.W."/>
            <person name="Grigoriev I.V."/>
            <person name="Hibbett D.S."/>
        </authorList>
    </citation>
    <scope>NUCLEOTIDE SEQUENCE [LARGE SCALE GENOMIC DNA]</scope>
    <source>
        <strain evidence="3 4">3A-2</strain>
    </source>
</reference>
<evidence type="ECO:0000259" key="2">
    <source>
        <dbReference type="Pfam" id="PF20151"/>
    </source>
</evidence>
<organism evidence="3 4">
    <name type="scientific">Obba rivulosa</name>
    <dbReference type="NCBI Taxonomy" id="1052685"/>
    <lineage>
        <taxon>Eukaryota</taxon>
        <taxon>Fungi</taxon>
        <taxon>Dikarya</taxon>
        <taxon>Basidiomycota</taxon>
        <taxon>Agaricomycotina</taxon>
        <taxon>Agaricomycetes</taxon>
        <taxon>Polyporales</taxon>
        <taxon>Gelatoporiaceae</taxon>
        <taxon>Obba</taxon>
    </lineage>
</organism>
<evidence type="ECO:0000313" key="3">
    <source>
        <dbReference type="EMBL" id="OCH87363.1"/>
    </source>
</evidence>
<protein>
    <recommendedName>
        <fullName evidence="2">DUF6533 domain-containing protein</fullName>
    </recommendedName>
</protein>
<evidence type="ECO:0000313" key="4">
    <source>
        <dbReference type="Proteomes" id="UP000250043"/>
    </source>
</evidence>
<evidence type="ECO:0000256" key="1">
    <source>
        <dbReference type="SAM" id="Phobius"/>
    </source>
</evidence>
<keyword evidence="1" id="KW-1133">Transmembrane helix</keyword>
<dbReference type="AlphaFoldDB" id="A0A8E2AMF4"/>
<dbReference type="InterPro" id="IPR045340">
    <property type="entry name" value="DUF6533"/>
</dbReference>
<accession>A0A8E2AMF4</accession>
<keyword evidence="1" id="KW-0812">Transmembrane</keyword>
<keyword evidence="1" id="KW-0472">Membrane</keyword>
<feature type="transmembrane region" description="Helical" evidence="1">
    <location>
        <begin position="132"/>
        <end position="156"/>
    </location>
</feature>
<feature type="transmembrane region" description="Helical" evidence="1">
    <location>
        <begin position="176"/>
        <end position="196"/>
    </location>
</feature>
<name>A0A8E2AMF4_9APHY</name>
<feature type="transmembrane region" description="Helical" evidence="1">
    <location>
        <begin position="217"/>
        <end position="237"/>
    </location>
</feature>
<dbReference type="Proteomes" id="UP000250043">
    <property type="component" value="Unassembled WGS sequence"/>
</dbReference>
<feature type="transmembrane region" description="Helical" evidence="1">
    <location>
        <begin position="99"/>
        <end position="120"/>
    </location>
</feature>
<dbReference type="Pfam" id="PF20151">
    <property type="entry name" value="DUF6533"/>
    <property type="match status" value="1"/>
</dbReference>
<gene>
    <name evidence="3" type="ORF">OBBRIDRAFT_796292</name>
</gene>
<keyword evidence="4" id="KW-1185">Reference proteome</keyword>